<organism evidence="1 2">
    <name type="scientific">Arthrobacter alpinus</name>
    <dbReference type="NCBI Taxonomy" id="656366"/>
    <lineage>
        <taxon>Bacteria</taxon>
        <taxon>Bacillati</taxon>
        <taxon>Actinomycetota</taxon>
        <taxon>Actinomycetes</taxon>
        <taxon>Micrococcales</taxon>
        <taxon>Micrococcaceae</taxon>
        <taxon>Arthrobacter</taxon>
    </lineage>
</organism>
<accession>A0A0S2LZ18</accession>
<dbReference type="EMBL" id="CP013200">
    <property type="protein sequence ID" value="ALO66739.1"/>
    <property type="molecule type" value="Genomic_DNA"/>
</dbReference>
<proteinExistence type="predicted"/>
<protein>
    <submittedName>
        <fullName evidence="1">Uncharacterized protein</fullName>
    </submittedName>
</protein>
<dbReference type="AlphaFoldDB" id="A0A0S2LZ18"/>
<reference evidence="2" key="1">
    <citation type="submission" date="2015-11" db="EMBL/GenBank/DDBJ databases">
        <authorList>
            <person name="Kumar R."/>
            <person name="Singh D."/>
            <person name="Swarnkar M.K."/>
            <person name="Singh A.K."/>
            <person name="Kumar S."/>
        </authorList>
    </citation>
    <scope>NUCLEOTIDE SEQUENCE [LARGE SCALE GENOMIC DNA]</scope>
    <source>
        <strain evidence="2">ERGS4:06</strain>
    </source>
</reference>
<reference evidence="1 2" key="2">
    <citation type="journal article" date="2016" name="J. Biotechnol.">
        <title>Complete genome sequence of Arthrobacter alpinus ERGS4:06, a yellow pigmented bacterium tolerant to cold and radiations isolated from Sikkim Himalaya.</title>
        <authorList>
            <person name="Kumar R."/>
            <person name="Singh D."/>
            <person name="Swarnkar M.K."/>
            <person name="Singh A.K."/>
            <person name="Kumar S."/>
        </authorList>
    </citation>
    <scope>NUCLEOTIDE SEQUENCE [LARGE SCALE GENOMIC DNA]</scope>
    <source>
        <strain evidence="1 2">ERGS4:06</strain>
    </source>
</reference>
<name>A0A0S2LZ18_9MICC</name>
<evidence type="ECO:0000313" key="1">
    <source>
        <dbReference type="EMBL" id="ALO66739.1"/>
    </source>
</evidence>
<sequence>MNHLWDVIDDRTSFRYEINRNHPAVLALGESMVSEESAMLGTLISLLEQSFPVDDVYNRLGQDAIHTPAGIDDAELHVLASSLWASLKNSLSPHVFVDSMLNSEPFNKNIRAREILEITVDGS</sequence>
<gene>
    <name evidence="1" type="ORF">AS189_09785</name>
</gene>
<dbReference type="Proteomes" id="UP000059574">
    <property type="component" value="Chromosome"/>
</dbReference>
<evidence type="ECO:0000313" key="2">
    <source>
        <dbReference type="Proteomes" id="UP000059574"/>
    </source>
</evidence>